<evidence type="ECO:0000256" key="1">
    <source>
        <dbReference type="ARBA" id="ARBA00022452"/>
    </source>
</evidence>
<evidence type="ECO:0000256" key="3">
    <source>
        <dbReference type="ARBA" id="ARBA00023237"/>
    </source>
</evidence>
<dbReference type="Pfam" id="PF08479">
    <property type="entry name" value="POTRA_2"/>
    <property type="match status" value="1"/>
</dbReference>
<dbReference type="PANTHER" id="PTHR34597">
    <property type="entry name" value="SLR1661 PROTEIN"/>
    <property type="match status" value="1"/>
</dbReference>
<dbReference type="AlphaFoldDB" id="F4XQJ0"/>
<evidence type="ECO:0000259" key="4">
    <source>
        <dbReference type="Pfam" id="PF03865"/>
    </source>
</evidence>
<keyword evidence="2" id="KW-0812">Transmembrane</keyword>
<feature type="domain" description="Haemolysin activator HlyB C-terminal" evidence="4">
    <location>
        <begin position="100"/>
        <end position="413"/>
    </location>
</feature>
<evidence type="ECO:0000313" key="7">
    <source>
        <dbReference type="Proteomes" id="UP000003959"/>
    </source>
</evidence>
<keyword evidence="7" id="KW-1185">Reference proteome</keyword>
<dbReference type="HOGENOM" id="CLU_037019_0_0_3"/>
<dbReference type="eggNOG" id="COG2831">
    <property type="taxonomic scope" value="Bacteria"/>
</dbReference>
<accession>F4XQJ0</accession>
<dbReference type="Gene3D" id="3.10.20.310">
    <property type="entry name" value="membrane protein fhac"/>
    <property type="match status" value="1"/>
</dbReference>
<feature type="domain" description="Polypeptide-transport-associated ShlB-type" evidence="5">
    <location>
        <begin position="4"/>
        <end position="38"/>
    </location>
</feature>
<keyword evidence="3" id="KW-0998">Cell outer membrane</keyword>
<dbReference type="InterPro" id="IPR051544">
    <property type="entry name" value="TPS_OM_transporter"/>
</dbReference>
<keyword evidence="1" id="KW-1134">Transmembrane beta strand</keyword>
<name>F4XQJ0_9CYAN</name>
<dbReference type="InterPro" id="IPR005565">
    <property type="entry name" value="Hemolysn_activator_HlyB_C"/>
</dbReference>
<dbReference type="GO" id="GO:0008320">
    <property type="term" value="F:protein transmembrane transporter activity"/>
    <property type="evidence" value="ECO:0007669"/>
    <property type="project" value="TreeGrafter"/>
</dbReference>
<dbReference type="Pfam" id="PF03865">
    <property type="entry name" value="ShlB"/>
    <property type="match status" value="1"/>
</dbReference>
<dbReference type="EMBL" id="GL890870">
    <property type="protein sequence ID" value="EGJ33143.1"/>
    <property type="molecule type" value="Genomic_DNA"/>
</dbReference>
<reference evidence="7" key="1">
    <citation type="journal article" date="2011" name="Proc. Natl. Acad. Sci. U.S.A.">
        <title>Genomic insights into the physiology and ecology of the marine filamentous cyanobacterium Lyngbya majuscula.</title>
        <authorList>
            <person name="Jones A.C."/>
            <person name="Monroe E.A."/>
            <person name="Podell S."/>
            <person name="Hess W.R."/>
            <person name="Klages S."/>
            <person name="Esquenazi E."/>
            <person name="Niessen S."/>
            <person name="Hoover H."/>
            <person name="Rothmann M."/>
            <person name="Lasken R.S."/>
            <person name="Yates J.R.III."/>
            <person name="Reinhardt R."/>
            <person name="Kube M."/>
            <person name="Burkart M.D."/>
            <person name="Allen E.E."/>
            <person name="Dorrestein P.C."/>
            <person name="Gerwick W.H."/>
            <person name="Gerwick L."/>
        </authorList>
    </citation>
    <scope>NUCLEOTIDE SEQUENCE [LARGE SCALE GENOMIC DNA]</scope>
    <source>
        <strain evidence="7">3L</strain>
    </source>
</reference>
<dbReference type="PANTHER" id="PTHR34597:SF1">
    <property type="entry name" value="HEME_HEMOPEXIN TRANSPORTER PROTEIN HUXB"/>
    <property type="match status" value="1"/>
</dbReference>
<proteinExistence type="predicted"/>
<dbReference type="Proteomes" id="UP000003959">
    <property type="component" value="Unassembled WGS sequence"/>
</dbReference>
<keyword evidence="1" id="KW-0472">Membrane</keyword>
<dbReference type="InterPro" id="IPR013686">
    <property type="entry name" value="Polypept-transport_assoc_ShlB"/>
</dbReference>
<organism evidence="6 7">
    <name type="scientific">Moorena producens 3L</name>
    <dbReference type="NCBI Taxonomy" id="489825"/>
    <lineage>
        <taxon>Bacteria</taxon>
        <taxon>Bacillati</taxon>
        <taxon>Cyanobacteriota</taxon>
        <taxon>Cyanophyceae</taxon>
        <taxon>Coleofasciculales</taxon>
        <taxon>Coleofasciculaceae</taxon>
        <taxon>Moorena</taxon>
    </lineage>
</organism>
<dbReference type="GO" id="GO:0098046">
    <property type="term" value="C:type V protein secretion system complex"/>
    <property type="evidence" value="ECO:0007669"/>
    <property type="project" value="TreeGrafter"/>
</dbReference>
<evidence type="ECO:0000259" key="5">
    <source>
        <dbReference type="Pfam" id="PF08479"/>
    </source>
</evidence>
<sequence>MRIRLTQFYIDRGYINSGVLLPDQTAQNGNIEFQVIEGRLNSIVLSGMEDITPDYITGRLLPDSEAPFNLNDFQERYQLLLNDPLFDKFDGQFRPGLNLGESILDLAITPATPYGLGLQLDNYGSASSGEEQLTLNGYYLNWLGHGDTLSASMRIKEGSVGGNIMYQLPLNQYDTRLTVQLGFNDSDIIEQQIEVLDIESDYQSTDIIVSHPLISSLNRSLVVSGSLSVRENRGSLLDQPFSFAAGENNGLSRVSALRLALQGSIRSAKQVWSGHVRYSHGITAFYATDNDNKAPDSDFSALLVQLQYARLLTQGVQLTWRADAQLSSDGLLPLEQFAIGGARSVRGYRENELVRDEGFITAMQITSPIFDELDYGGRFGALQGYVFMDYGEGSYRTAIPDNAEPLWSAGLGLVWQFMPDWELELVYGHAINDPQNRANHVLQDDGIHMRISGELL</sequence>
<dbReference type="Gene3D" id="2.40.160.50">
    <property type="entry name" value="membrane protein fhac: a member of the omp85/tpsb transporter family"/>
    <property type="match status" value="1"/>
</dbReference>
<evidence type="ECO:0000256" key="2">
    <source>
        <dbReference type="ARBA" id="ARBA00022692"/>
    </source>
</evidence>
<gene>
    <name evidence="6" type="ORF">LYNGBM3L_51960</name>
</gene>
<dbReference type="GO" id="GO:0046819">
    <property type="term" value="P:protein secretion by the type V secretion system"/>
    <property type="evidence" value="ECO:0007669"/>
    <property type="project" value="TreeGrafter"/>
</dbReference>
<dbReference type="OrthoDB" id="596066at2"/>
<protein>
    <submittedName>
        <fullName evidence="6">Hemolysin activation/secretion protein</fullName>
    </submittedName>
</protein>
<evidence type="ECO:0000313" key="6">
    <source>
        <dbReference type="EMBL" id="EGJ33143.1"/>
    </source>
</evidence>